<accession>A0AAD4KR96</accession>
<gene>
    <name evidence="3" type="ORF">BGW36DRAFT_295358</name>
</gene>
<evidence type="ECO:0000256" key="1">
    <source>
        <dbReference type="SAM" id="MobiDB-lite"/>
    </source>
</evidence>
<dbReference type="Proteomes" id="UP001201262">
    <property type="component" value="Unassembled WGS sequence"/>
</dbReference>
<feature type="region of interest" description="Disordered" evidence="1">
    <location>
        <begin position="172"/>
        <end position="233"/>
    </location>
</feature>
<dbReference type="PROSITE" id="PS50908">
    <property type="entry name" value="RWD"/>
    <property type="match status" value="1"/>
</dbReference>
<dbReference type="PANTHER" id="PTHR12292">
    <property type="entry name" value="RWD DOMAIN-CONTAINING PROTEIN"/>
    <property type="match status" value="1"/>
</dbReference>
<dbReference type="Pfam" id="PF05773">
    <property type="entry name" value="RWD"/>
    <property type="match status" value="1"/>
</dbReference>
<evidence type="ECO:0000313" key="4">
    <source>
        <dbReference type="Proteomes" id="UP001201262"/>
    </source>
</evidence>
<reference evidence="3" key="1">
    <citation type="submission" date="2021-12" db="EMBL/GenBank/DDBJ databases">
        <title>Convergent genome expansion in fungi linked to evolution of root-endophyte symbiosis.</title>
        <authorList>
            <consortium name="DOE Joint Genome Institute"/>
            <person name="Ke Y.-H."/>
            <person name="Bonito G."/>
            <person name="Liao H.-L."/>
            <person name="Looney B."/>
            <person name="Rojas-Flechas A."/>
            <person name="Nash J."/>
            <person name="Hameed K."/>
            <person name="Schadt C."/>
            <person name="Martin F."/>
            <person name="Crous P.W."/>
            <person name="Miettinen O."/>
            <person name="Magnuson J.K."/>
            <person name="Labbe J."/>
            <person name="Jacobson D."/>
            <person name="Doktycz M.J."/>
            <person name="Veneault-Fourrey C."/>
            <person name="Kuo A."/>
            <person name="Mondo S."/>
            <person name="Calhoun S."/>
            <person name="Riley R."/>
            <person name="Ohm R."/>
            <person name="LaButti K."/>
            <person name="Andreopoulos B."/>
            <person name="Pangilinan J."/>
            <person name="Nolan M."/>
            <person name="Tritt A."/>
            <person name="Clum A."/>
            <person name="Lipzen A."/>
            <person name="Daum C."/>
            <person name="Barry K."/>
            <person name="Grigoriev I.V."/>
            <person name="Vilgalys R."/>
        </authorList>
    </citation>
    <scope>NUCLEOTIDE SEQUENCE</scope>
    <source>
        <strain evidence="3">PMI_201</strain>
    </source>
</reference>
<sequence>MGREEQVEEREVLDSIFPEEISDVSETSYRITITLDIEPEAESDEEPPILILQVSYPEAYPDVAPDLEISTPPNAPKHSRFDVQEDKAQLMEALQPSIEENIGMAMVFTLVSTLKEAAEGLIAERIESDKQAHEREILKAEEEENRKFQGALVTKEKFLEWREKFQKELEEEEQRLREEKEAEEKKKKPSAREEVKLTGRQLWERGLVGKGDDDEEGDDDVVSGVAEKLQISS</sequence>
<keyword evidence="4" id="KW-1185">Reference proteome</keyword>
<comment type="caution">
    <text evidence="3">The sequence shown here is derived from an EMBL/GenBank/DDBJ whole genome shotgun (WGS) entry which is preliminary data.</text>
</comment>
<dbReference type="AlphaFoldDB" id="A0AAD4KR96"/>
<dbReference type="Gene3D" id="3.10.110.10">
    <property type="entry name" value="Ubiquitin Conjugating Enzyme"/>
    <property type="match status" value="1"/>
</dbReference>
<evidence type="ECO:0000313" key="3">
    <source>
        <dbReference type="EMBL" id="KAH8697535.1"/>
    </source>
</evidence>
<dbReference type="InterPro" id="IPR016135">
    <property type="entry name" value="UBQ-conjugating_enzyme/RWD"/>
</dbReference>
<dbReference type="InterPro" id="IPR006575">
    <property type="entry name" value="RWD_dom"/>
</dbReference>
<proteinExistence type="predicted"/>
<feature type="domain" description="RWD" evidence="2">
    <location>
        <begin position="8"/>
        <end position="121"/>
    </location>
</feature>
<protein>
    <submittedName>
        <fullName evidence="3">RWD domain-containing protein</fullName>
    </submittedName>
</protein>
<evidence type="ECO:0000259" key="2">
    <source>
        <dbReference type="PROSITE" id="PS50908"/>
    </source>
</evidence>
<name>A0AAD4KR96_9EURO</name>
<organism evidence="3 4">
    <name type="scientific">Talaromyces proteolyticus</name>
    <dbReference type="NCBI Taxonomy" id="1131652"/>
    <lineage>
        <taxon>Eukaryota</taxon>
        <taxon>Fungi</taxon>
        <taxon>Dikarya</taxon>
        <taxon>Ascomycota</taxon>
        <taxon>Pezizomycotina</taxon>
        <taxon>Eurotiomycetes</taxon>
        <taxon>Eurotiomycetidae</taxon>
        <taxon>Eurotiales</taxon>
        <taxon>Trichocomaceae</taxon>
        <taxon>Talaromyces</taxon>
        <taxon>Talaromyces sect. Bacilispori</taxon>
    </lineage>
</organism>
<dbReference type="GeneID" id="70241461"/>
<dbReference type="InterPro" id="IPR040213">
    <property type="entry name" value="GIR2-like"/>
</dbReference>
<dbReference type="EMBL" id="JAJTJA010000006">
    <property type="protein sequence ID" value="KAH8697535.1"/>
    <property type="molecule type" value="Genomic_DNA"/>
</dbReference>
<dbReference type="SMART" id="SM00591">
    <property type="entry name" value="RWD"/>
    <property type="match status" value="1"/>
</dbReference>
<dbReference type="RefSeq" id="XP_046072236.1">
    <property type="nucleotide sequence ID" value="XM_046211174.1"/>
</dbReference>
<dbReference type="FunFam" id="3.10.110.10:FF:000075">
    <property type="entry name" value="RWD domain-containing protein (Gir2)"/>
    <property type="match status" value="1"/>
</dbReference>
<feature type="compositionally biased region" description="Basic and acidic residues" evidence="1">
    <location>
        <begin position="172"/>
        <end position="197"/>
    </location>
</feature>
<dbReference type="SUPFAM" id="SSF54495">
    <property type="entry name" value="UBC-like"/>
    <property type="match status" value="1"/>
</dbReference>
<feature type="compositionally biased region" description="Acidic residues" evidence="1">
    <location>
        <begin position="212"/>
        <end position="221"/>
    </location>
</feature>